<dbReference type="SUPFAM" id="SSF53474">
    <property type="entry name" value="alpha/beta-Hydrolases"/>
    <property type="match status" value="1"/>
</dbReference>
<dbReference type="EMBL" id="BARS01048712">
    <property type="protein sequence ID" value="GAG39388.1"/>
    <property type="molecule type" value="Genomic_DNA"/>
</dbReference>
<feature type="domain" description="Phospholipase/carboxylesterase/thioesterase" evidence="3">
    <location>
        <begin position="66"/>
        <end position="158"/>
    </location>
</feature>
<dbReference type="PANTHER" id="PTHR10655:SF17">
    <property type="entry name" value="LYSOPHOSPHOLIPASE-LIKE PROTEIN 1"/>
    <property type="match status" value="1"/>
</dbReference>
<protein>
    <recommendedName>
        <fullName evidence="3">Phospholipase/carboxylesterase/thioesterase domain-containing protein</fullName>
    </recommendedName>
</protein>
<dbReference type="PANTHER" id="PTHR10655">
    <property type="entry name" value="LYSOPHOSPHOLIPASE-RELATED"/>
    <property type="match status" value="1"/>
</dbReference>
<dbReference type="GO" id="GO:0016787">
    <property type="term" value="F:hydrolase activity"/>
    <property type="evidence" value="ECO:0007669"/>
    <property type="project" value="UniProtKB-KW"/>
</dbReference>
<proteinExistence type="inferred from homology"/>
<comment type="caution">
    <text evidence="4">The sequence shown here is derived from an EMBL/GenBank/DDBJ whole genome shotgun (WGS) entry which is preliminary data.</text>
</comment>
<evidence type="ECO:0000259" key="3">
    <source>
        <dbReference type="Pfam" id="PF02230"/>
    </source>
</evidence>
<dbReference type="InterPro" id="IPR003140">
    <property type="entry name" value="PLipase/COase/thioEstase"/>
</dbReference>
<comment type="similarity">
    <text evidence="1">Belongs to the AB hydrolase superfamily. AB hydrolase 2 family.</text>
</comment>
<organism evidence="4">
    <name type="scientific">marine sediment metagenome</name>
    <dbReference type="NCBI Taxonomy" id="412755"/>
    <lineage>
        <taxon>unclassified sequences</taxon>
        <taxon>metagenomes</taxon>
        <taxon>ecological metagenomes</taxon>
    </lineage>
</organism>
<dbReference type="InterPro" id="IPR029058">
    <property type="entry name" value="AB_hydrolase_fold"/>
</dbReference>
<accession>X0XRU8</accession>
<gene>
    <name evidence="4" type="ORF">S01H1_72956</name>
</gene>
<evidence type="ECO:0000313" key="4">
    <source>
        <dbReference type="EMBL" id="GAG39388.1"/>
    </source>
</evidence>
<feature type="non-terminal residue" evidence="4">
    <location>
        <position position="243"/>
    </location>
</feature>
<keyword evidence="2" id="KW-0378">Hydrolase</keyword>
<dbReference type="AlphaFoldDB" id="X0XRU8"/>
<feature type="non-terminal residue" evidence="4">
    <location>
        <position position="1"/>
    </location>
</feature>
<reference evidence="4" key="1">
    <citation type="journal article" date="2014" name="Front. Microbiol.">
        <title>High frequency of phylogenetically diverse reductive dehalogenase-homologous genes in deep subseafloor sedimentary metagenomes.</title>
        <authorList>
            <person name="Kawai M."/>
            <person name="Futagami T."/>
            <person name="Toyoda A."/>
            <person name="Takaki Y."/>
            <person name="Nishi S."/>
            <person name="Hori S."/>
            <person name="Arai W."/>
            <person name="Tsubouchi T."/>
            <person name="Morono Y."/>
            <person name="Uchiyama I."/>
            <person name="Ito T."/>
            <person name="Fujiyama A."/>
            <person name="Inagaki F."/>
            <person name="Takami H."/>
        </authorList>
    </citation>
    <scope>NUCLEOTIDE SEQUENCE</scope>
    <source>
        <strain evidence="4">Expedition CK06-06</strain>
    </source>
</reference>
<evidence type="ECO:0000256" key="2">
    <source>
        <dbReference type="ARBA" id="ARBA00022801"/>
    </source>
</evidence>
<name>X0XRU8_9ZZZZ</name>
<sequence>NKKTGVRMVVFMHGSNMNGLDYLRTFEAKGWCEHDLLVCPNGEKGKGPFGANNFTFYSAKFIAGLVKEVSKAFKVRRTYLGGHSQGGFVTYSAIMLHPELFDGAFPMAGDCWMQNEPNLWEEEPEKMAMQKKIAIAVIHGRRDPVVDFSQGEHAHDVFDVMAYPMLKFFAPENLGHQFGLSPVPEALAWLDAMKGVNPKHAERCAEEWAMKGQWADAVPAARHVLELKAPSALKSRARALLPK</sequence>
<evidence type="ECO:0000256" key="1">
    <source>
        <dbReference type="ARBA" id="ARBA00006499"/>
    </source>
</evidence>
<dbReference type="Pfam" id="PF02230">
    <property type="entry name" value="Abhydrolase_2"/>
    <property type="match status" value="1"/>
</dbReference>
<dbReference type="InterPro" id="IPR050565">
    <property type="entry name" value="LYPA1-2/EST-like"/>
</dbReference>
<dbReference type="Gene3D" id="3.40.50.1820">
    <property type="entry name" value="alpha/beta hydrolase"/>
    <property type="match status" value="1"/>
</dbReference>